<proteinExistence type="predicted"/>
<gene>
    <name evidence="1" type="ORF">E1288_17275</name>
</gene>
<dbReference type="EMBL" id="SMKW01000021">
    <property type="protein sequence ID" value="TDD50303.1"/>
    <property type="molecule type" value="Genomic_DNA"/>
</dbReference>
<dbReference type="OrthoDB" id="8420274at2"/>
<comment type="caution">
    <text evidence="1">The sequence shown here is derived from an EMBL/GenBank/DDBJ whole genome shotgun (WGS) entry which is preliminary data.</text>
</comment>
<sequence length="128" mass="14707">MLSPLEGPILFRNTMQIADGHLEGFRLAVRQAVEFVEEHGPQLMVDVFIDEEHMVAYSYQLYRDSDAILTHWQMSDPYIRGVMEHCTVRQFDVYGQPDEAVLEGVRSMANEGIPLTINPRFVGFARFT</sequence>
<evidence type="ECO:0000313" key="1">
    <source>
        <dbReference type="EMBL" id="TDD50303.1"/>
    </source>
</evidence>
<keyword evidence="2" id="KW-1185">Reference proteome</keyword>
<evidence type="ECO:0000313" key="2">
    <source>
        <dbReference type="Proteomes" id="UP000294947"/>
    </source>
</evidence>
<dbReference type="AlphaFoldDB" id="A0A4R4YXY1"/>
<organism evidence="1 2">
    <name type="scientific">Saccharopolyspora elongata</name>
    <dbReference type="NCBI Taxonomy" id="2530387"/>
    <lineage>
        <taxon>Bacteria</taxon>
        <taxon>Bacillati</taxon>
        <taxon>Actinomycetota</taxon>
        <taxon>Actinomycetes</taxon>
        <taxon>Pseudonocardiales</taxon>
        <taxon>Pseudonocardiaceae</taxon>
        <taxon>Saccharopolyspora</taxon>
    </lineage>
</organism>
<evidence type="ECO:0008006" key="3">
    <source>
        <dbReference type="Google" id="ProtNLM"/>
    </source>
</evidence>
<dbReference type="Proteomes" id="UP000294947">
    <property type="component" value="Unassembled WGS sequence"/>
</dbReference>
<protein>
    <recommendedName>
        <fullName evidence="3">Quinol monooxygenase YgiN</fullName>
    </recommendedName>
</protein>
<reference evidence="1 2" key="1">
    <citation type="submission" date="2019-03" db="EMBL/GenBank/DDBJ databases">
        <title>Draft genome sequences of novel Actinobacteria.</title>
        <authorList>
            <person name="Sahin N."/>
            <person name="Ay H."/>
            <person name="Saygin H."/>
        </authorList>
    </citation>
    <scope>NUCLEOTIDE SEQUENCE [LARGE SCALE GENOMIC DNA]</scope>
    <source>
        <strain evidence="1 2">7K502</strain>
    </source>
</reference>
<name>A0A4R4YXY1_9PSEU</name>
<accession>A0A4R4YXY1</accession>